<dbReference type="Proteomes" id="UP000332933">
    <property type="component" value="Unassembled WGS sequence"/>
</dbReference>
<evidence type="ECO:0000313" key="7">
    <source>
        <dbReference type="EMBL" id="VFT84604.1"/>
    </source>
</evidence>
<gene>
    <name evidence="7" type="primary">Aste57867_7701</name>
    <name evidence="6" type="ORF">As57867_007672</name>
    <name evidence="7" type="ORF">ASTE57867_7701</name>
</gene>
<feature type="site" description="Contributes to redox potential value" evidence="3">
    <location>
        <position position="37"/>
    </location>
</feature>
<feature type="site" description="Contributes to redox potential value" evidence="3">
    <location>
        <position position="36"/>
    </location>
</feature>
<comment type="similarity">
    <text evidence="2">Belongs to the thioredoxin family.</text>
</comment>
<dbReference type="SUPFAM" id="SSF52833">
    <property type="entry name" value="Thioredoxin-like"/>
    <property type="match status" value="1"/>
</dbReference>
<feature type="domain" description="Thioredoxin" evidence="5">
    <location>
        <begin position="1"/>
        <end position="108"/>
    </location>
</feature>
<dbReference type="PANTHER" id="PTHR46115">
    <property type="entry name" value="THIOREDOXIN-LIKE PROTEIN 1"/>
    <property type="match status" value="1"/>
</dbReference>
<dbReference type="InterPro" id="IPR005746">
    <property type="entry name" value="Thioredoxin"/>
</dbReference>
<dbReference type="FunFam" id="3.40.30.10:FF:000245">
    <property type="entry name" value="Thioredoxin"/>
    <property type="match status" value="1"/>
</dbReference>
<dbReference type="InterPro" id="IPR017937">
    <property type="entry name" value="Thioredoxin_CS"/>
</dbReference>
<evidence type="ECO:0000313" key="8">
    <source>
        <dbReference type="Proteomes" id="UP000332933"/>
    </source>
</evidence>
<keyword evidence="4" id="KW-0676">Redox-active center</keyword>
<evidence type="ECO:0000256" key="1">
    <source>
        <dbReference type="ARBA" id="ARBA00023157"/>
    </source>
</evidence>
<reference evidence="6" key="2">
    <citation type="submission" date="2019-06" db="EMBL/GenBank/DDBJ databases">
        <title>Genomics analysis of Aphanomyces spp. identifies a new class of oomycete effector associated with host adaptation.</title>
        <authorList>
            <person name="Gaulin E."/>
        </authorList>
    </citation>
    <scope>NUCLEOTIDE SEQUENCE</scope>
    <source>
        <strain evidence="6">CBS 578.67</strain>
    </source>
</reference>
<keyword evidence="1 4" id="KW-1015">Disulfide bond</keyword>
<dbReference type="PIRSF" id="PIRSF000077">
    <property type="entry name" value="Thioredoxin"/>
    <property type="match status" value="1"/>
</dbReference>
<dbReference type="InterPro" id="IPR036249">
    <property type="entry name" value="Thioredoxin-like_sf"/>
</dbReference>
<evidence type="ECO:0000256" key="4">
    <source>
        <dbReference type="PIRSR" id="PIRSR000077-4"/>
    </source>
</evidence>
<dbReference type="OrthoDB" id="2121326at2759"/>
<sequence length="108" mass="12180">MPVQHKTFADERAFRATLDQHKSQLVVVDFSAAWCGPCQFIKPHFEALADEFTDVAFLELDVDENEDVTEALGVSAMPTFQFWRDGKLVDVVRGADPRGIKQKIAQLQ</sequence>
<accession>A0A485KIN5</accession>
<dbReference type="EMBL" id="CAADRA010004419">
    <property type="protein sequence ID" value="VFT84604.1"/>
    <property type="molecule type" value="Genomic_DNA"/>
</dbReference>
<dbReference type="PROSITE" id="PS00194">
    <property type="entry name" value="THIOREDOXIN_1"/>
    <property type="match status" value="1"/>
</dbReference>
<feature type="site" description="Deprotonates C-terminal active site Cys" evidence="3">
    <location>
        <position position="29"/>
    </location>
</feature>
<feature type="active site" description="Nucleophile" evidence="3">
    <location>
        <position position="38"/>
    </location>
</feature>
<dbReference type="GO" id="GO:0015035">
    <property type="term" value="F:protein-disulfide reductase activity"/>
    <property type="evidence" value="ECO:0007669"/>
    <property type="project" value="InterPro"/>
</dbReference>
<evidence type="ECO:0000313" key="6">
    <source>
        <dbReference type="EMBL" id="KAF0703036.1"/>
    </source>
</evidence>
<dbReference type="PROSITE" id="PS51352">
    <property type="entry name" value="THIOREDOXIN_2"/>
    <property type="match status" value="1"/>
</dbReference>
<keyword evidence="8" id="KW-1185">Reference proteome</keyword>
<dbReference type="Pfam" id="PF00085">
    <property type="entry name" value="Thioredoxin"/>
    <property type="match status" value="1"/>
</dbReference>
<protein>
    <recommendedName>
        <fullName evidence="2">Thioredoxin</fullName>
    </recommendedName>
</protein>
<evidence type="ECO:0000259" key="5">
    <source>
        <dbReference type="PROSITE" id="PS51352"/>
    </source>
</evidence>
<dbReference type="PRINTS" id="PR00421">
    <property type="entry name" value="THIOREDOXIN"/>
</dbReference>
<feature type="active site" description="Nucleophile" evidence="3">
    <location>
        <position position="35"/>
    </location>
</feature>
<evidence type="ECO:0000256" key="3">
    <source>
        <dbReference type="PIRSR" id="PIRSR000077-1"/>
    </source>
</evidence>
<proteinExistence type="inferred from homology"/>
<dbReference type="EMBL" id="VJMH01004402">
    <property type="protein sequence ID" value="KAF0703036.1"/>
    <property type="molecule type" value="Genomic_DNA"/>
</dbReference>
<dbReference type="AlphaFoldDB" id="A0A485KIN5"/>
<dbReference type="InterPro" id="IPR013766">
    <property type="entry name" value="Thioredoxin_domain"/>
</dbReference>
<dbReference type="CDD" id="cd02947">
    <property type="entry name" value="TRX_family"/>
    <property type="match status" value="1"/>
</dbReference>
<evidence type="ECO:0000256" key="2">
    <source>
        <dbReference type="PIRNR" id="PIRNR000077"/>
    </source>
</evidence>
<organism evidence="7 8">
    <name type="scientific">Aphanomyces stellatus</name>
    <dbReference type="NCBI Taxonomy" id="120398"/>
    <lineage>
        <taxon>Eukaryota</taxon>
        <taxon>Sar</taxon>
        <taxon>Stramenopiles</taxon>
        <taxon>Oomycota</taxon>
        <taxon>Saprolegniomycetes</taxon>
        <taxon>Saprolegniales</taxon>
        <taxon>Verrucalvaceae</taxon>
        <taxon>Aphanomyces</taxon>
    </lineage>
</organism>
<reference evidence="7 8" key="1">
    <citation type="submission" date="2019-03" db="EMBL/GenBank/DDBJ databases">
        <authorList>
            <person name="Gaulin E."/>
            <person name="Dumas B."/>
        </authorList>
    </citation>
    <scope>NUCLEOTIDE SEQUENCE [LARGE SCALE GENOMIC DNA]</scope>
    <source>
        <strain evidence="7">CBS 568.67</strain>
    </source>
</reference>
<name>A0A485KIN5_9STRA</name>
<feature type="disulfide bond" description="Redox-active" evidence="4">
    <location>
        <begin position="35"/>
        <end position="38"/>
    </location>
</feature>
<dbReference type="Gene3D" id="3.40.30.10">
    <property type="entry name" value="Glutaredoxin"/>
    <property type="match status" value="1"/>
</dbReference>